<accession>A0ABQ7ET38</accession>
<dbReference type="PANTHER" id="PTHR33116:SF84">
    <property type="entry name" value="RNA-DIRECTED DNA POLYMERASE"/>
    <property type="match status" value="1"/>
</dbReference>
<organism evidence="2 3">
    <name type="scientific">Brassica cretica</name>
    <name type="common">Mustard</name>
    <dbReference type="NCBI Taxonomy" id="69181"/>
    <lineage>
        <taxon>Eukaryota</taxon>
        <taxon>Viridiplantae</taxon>
        <taxon>Streptophyta</taxon>
        <taxon>Embryophyta</taxon>
        <taxon>Tracheophyta</taxon>
        <taxon>Spermatophyta</taxon>
        <taxon>Magnoliopsida</taxon>
        <taxon>eudicotyledons</taxon>
        <taxon>Gunneridae</taxon>
        <taxon>Pentapetalae</taxon>
        <taxon>rosids</taxon>
        <taxon>malvids</taxon>
        <taxon>Brassicales</taxon>
        <taxon>Brassicaceae</taxon>
        <taxon>Brassiceae</taxon>
        <taxon>Brassica</taxon>
    </lineage>
</organism>
<reference evidence="2 3" key="1">
    <citation type="journal article" date="2020" name="BMC Genomics">
        <title>Intraspecific diversification of the crop wild relative Brassica cretica Lam. using demographic model selection.</title>
        <authorList>
            <person name="Kioukis A."/>
            <person name="Michalopoulou V.A."/>
            <person name="Briers L."/>
            <person name="Pirintsos S."/>
            <person name="Studholme D.J."/>
            <person name="Pavlidis P."/>
            <person name="Sarris P.F."/>
        </authorList>
    </citation>
    <scope>NUCLEOTIDE SEQUENCE [LARGE SCALE GENOMIC DNA]</scope>
    <source>
        <strain evidence="3">cv. PFS-1207/04</strain>
    </source>
</reference>
<dbReference type="EMBL" id="QGKV02000297">
    <property type="protein sequence ID" value="KAF3606823.1"/>
    <property type="molecule type" value="Genomic_DNA"/>
</dbReference>
<dbReference type="Proteomes" id="UP000266723">
    <property type="component" value="Unassembled WGS sequence"/>
</dbReference>
<evidence type="ECO:0000313" key="2">
    <source>
        <dbReference type="EMBL" id="KAF3606823.1"/>
    </source>
</evidence>
<dbReference type="Pfam" id="PF13966">
    <property type="entry name" value="zf-RVT"/>
    <property type="match status" value="1"/>
</dbReference>
<evidence type="ECO:0000259" key="1">
    <source>
        <dbReference type="Pfam" id="PF13966"/>
    </source>
</evidence>
<keyword evidence="3" id="KW-1185">Reference proteome</keyword>
<dbReference type="PANTHER" id="PTHR33116">
    <property type="entry name" value="REVERSE TRANSCRIPTASE ZINC-BINDING DOMAIN-CONTAINING PROTEIN-RELATED-RELATED"/>
    <property type="match status" value="1"/>
</dbReference>
<protein>
    <recommendedName>
        <fullName evidence="1">Reverse transcriptase zinc-binding domain-containing protein</fullName>
    </recommendedName>
</protein>
<evidence type="ECO:0000313" key="3">
    <source>
        <dbReference type="Proteomes" id="UP000266723"/>
    </source>
</evidence>
<gene>
    <name evidence="2" type="ORF">DY000_02047099</name>
</gene>
<sequence>MLQLRPILSHYMKCVIGDGASASFWYDSWTSLGPLIEVSGESGPRSMRLRKGASVGDATRDGAWHLPPARSPEIQEIQTAITAVEPPAPSNGPDIFQWRKSNDTFGSAFSSKVTWENLREHAATVYWHKAIWFKERIPRNSFMAWLALLRRLPTKDRLLRWGMNVTGECVLCSSAMETHHHLFFECSYSSVIWNAFASQIWSNPPSDLHAAAPFQLQRLHSRKASLPVHHLCHLEGKKCAHLHFSILPNISPASFSGPAA</sequence>
<name>A0ABQ7ET38_BRACR</name>
<comment type="caution">
    <text evidence="2">The sequence shown here is derived from an EMBL/GenBank/DDBJ whole genome shotgun (WGS) entry which is preliminary data.</text>
</comment>
<dbReference type="InterPro" id="IPR026960">
    <property type="entry name" value="RVT-Znf"/>
</dbReference>
<feature type="domain" description="Reverse transcriptase zinc-binding" evidence="1">
    <location>
        <begin position="109"/>
        <end position="193"/>
    </location>
</feature>
<proteinExistence type="predicted"/>